<reference evidence="1" key="3">
    <citation type="submission" date="2025-09" db="UniProtKB">
        <authorList>
            <consortium name="Ensembl"/>
        </authorList>
    </citation>
    <scope>IDENTIFICATION</scope>
</reference>
<dbReference type="EMBL" id="AFYH01078246">
    <property type="status" value="NOT_ANNOTATED_CDS"/>
    <property type="molecule type" value="Genomic_DNA"/>
</dbReference>
<accession>H3B693</accession>
<dbReference type="Ensembl" id="ENSLACT00000017542.1">
    <property type="protein sequence ID" value="ENSLACP00000017414.1"/>
    <property type="gene ID" value="ENSLACG00000015339.1"/>
</dbReference>
<dbReference type="STRING" id="7897.ENSLACP00000017414"/>
<protein>
    <submittedName>
        <fullName evidence="1">Uncharacterized protein</fullName>
    </submittedName>
</protein>
<dbReference type="Proteomes" id="UP000008672">
    <property type="component" value="Unassembled WGS sequence"/>
</dbReference>
<name>H3B693_LATCH</name>
<dbReference type="PANTHER" id="PTHR45532:SF3">
    <property type="match status" value="1"/>
</dbReference>
<reference evidence="2" key="1">
    <citation type="submission" date="2011-08" db="EMBL/GenBank/DDBJ databases">
        <title>The draft genome of Latimeria chalumnae.</title>
        <authorList>
            <person name="Di Palma F."/>
            <person name="Alfoldi J."/>
            <person name="Johnson J."/>
            <person name="Berlin A."/>
            <person name="Gnerre S."/>
            <person name="Jaffe D."/>
            <person name="MacCallum I."/>
            <person name="Young S."/>
            <person name="Walker B.J."/>
            <person name="Lander E."/>
            <person name="Lindblad-Toh K."/>
        </authorList>
    </citation>
    <scope>NUCLEOTIDE SEQUENCE [LARGE SCALE GENOMIC DNA]</scope>
    <source>
        <strain evidence="2">Wild caught</strain>
    </source>
</reference>
<dbReference type="HOGENOM" id="CLU_1163431_0_0_1"/>
<organism evidence="1 2">
    <name type="scientific">Latimeria chalumnae</name>
    <name type="common">Coelacanth</name>
    <dbReference type="NCBI Taxonomy" id="7897"/>
    <lineage>
        <taxon>Eukaryota</taxon>
        <taxon>Metazoa</taxon>
        <taxon>Chordata</taxon>
        <taxon>Craniata</taxon>
        <taxon>Vertebrata</taxon>
        <taxon>Euteleostomi</taxon>
        <taxon>Coelacanthiformes</taxon>
        <taxon>Coelacanthidae</taxon>
        <taxon>Latimeria</taxon>
    </lineage>
</organism>
<dbReference type="OMA" id="FNINFHE"/>
<dbReference type="SUPFAM" id="SSF50978">
    <property type="entry name" value="WD40 repeat-like"/>
    <property type="match status" value="1"/>
</dbReference>
<keyword evidence="2" id="KW-1185">Reference proteome</keyword>
<dbReference type="EMBL" id="AFYH01078247">
    <property type="status" value="NOT_ANNOTATED_CDS"/>
    <property type="molecule type" value="Genomic_DNA"/>
</dbReference>
<evidence type="ECO:0000313" key="2">
    <source>
        <dbReference type="Proteomes" id="UP000008672"/>
    </source>
</evidence>
<dbReference type="AlphaFoldDB" id="H3B693"/>
<sequence length="239" mass="27337">YSLTYGLRLVKAFTQPKHRTEIVGVTYNGRKQRMILLDKKGCSSWGLLPNNAGVKREWSFPKYQFNILRKILYCRKFNVYFTLGKDFSLKVYNKDFIETCSIIGFEVHLVKFILFNPASDELITGGMDGVKFWKYARRDRLRIGSTIAMSNYGLFLRAEYPHMGQGWCTSLELDVAMQRLYLCCSSNVSCYDTNGKLLLYLPNAHETSVLSCIYSPYSKNYLTGSSDCKSKTVAKSTGV</sequence>
<evidence type="ECO:0000313" key="1">
    <source>
        <dbReference type="Ensembl" id="ENSLACP00000017414.1"/>
    </source>
</evidence>
<dbReference type="InterPro" id="IPR036322">
    <property type="entry name" value="WD40_repeat_dom_sf"/>
</dbReference>
<proteinExistence type="predicted"/>
<dbReference type="eggNOG" id="ENOG502S5FG">
    <property type="taxonomic scope" value="Eukaryota"/>
</dbReference>
<dbReference type="PANTHER" id="PTHR45532">
    <property type="entry name" value="WD REPEAT-CONTAINING PROTEIN 97"/>
    <property type="match status" value="1"/>
</dbReference>
<dbReference type="Gene3D" id="2.130.10.10">
    <property type="entry name" value="YVTN repeat-like/Quinoprotein amine dehydrogenase"/>
    <property type="match status" value="1"/>
</dbReference>
<dbReference type="InterPro" id="IPR015943">
    <property type="entry name" value="WD40/YVTN_repeat-like_dom_sf"/>
</dbReference>
<dbReference type="InParanoid" id="H3B693"/>
<reference evidence="1" key="2">
    <citation type="submission" date="2025-08" db="UniProtKB">
        <authorList>
            <consortium name="Ensembl"/>
        </authorList>
    </citation>
    <scope>IDENTIFICATION</scope>
</reference>